<keyword evidence="6 9" id="KW-0227">DNA damage</keyword>
<dbReference type="InterPro" id="IPR036388">
    <property type="entry name" value="WH-like_DNA-bd_sf"/>
</dbReference>
<comment type="subcellular location">
    <subcellularLocation>
        <location evidence="9">Cytoplasm</location>
    </subcellularLocation>
</comment>
<dbReference type="InterPro" id="IPR008332">
    <property type="entry name" value="MethylG_MeTrfase_N"/>
</dbReference>
<evidence type="ECO:0000256" key="4">
    <source>
        <dbReference type="ARBA" id="ARBA00022603"/>
    </source>
</evidence>
<evidence type="ECO:0000256" key="8">
    <source>
        <dbReference type="ARBA" id="ARBA00049348"/>
    </source>
</evidence>
<comment type="caution">
    <text evidence="12">The sequence shown here is derived from an EMBL/GenBank/DDBJ whole genome shotgun (WGS) entry which is preliminary data.</text>
</comment>
<dbReference type="InterPro" id="IPR023546">
    <property type="entry name" value="MGMT"/>
</dbReference>
<dbReference type="InterPro" id="IPR036631">
    <property type="entry name" value="MGMT_N_sf"/>
</dbReference>
<evidence type="ECO:0000259" key="10">
    <source>
        <dbReference type="Pfam" id="PF01035"/>
    </source>
</evidence>
<dbReference type="SUPFAM" id="SSF46767">
    <property type="entry name" value="Methylated DNA-protein cysteine methyltransferase, C-terminal domain"/>
    <property type="match status" value="1"/>
</dbReference>
<keyword evidence="3 9" id="KW-0963">Cytoplasm</keyword>
<evidence type="ECO:0000313" key="12">
    <source>
        <dbReference type="EMBL" id="GAO43940.1"/>
    </source>
</evidence>
<keyword evidence="4 9" id="KW-0489">Methyltransferase</keyword>
<comment type="catalytic activity">
    <reaction evidence="1 9">
        <text>a 4-O-methyl-thymidine in DNA + L-cysteinyl-[protein] = a thymidine in DNA + S-methyl-L-cysteinyl-[protein]</text>
        <dbReference type="Rhea" id="RHEA:53428"/>
        <dbReference type="Rhea" id="RHEA-COMP:10131"/>
        <dbReference type="Rhea" id="RHEA-COMP:10132"/>
        <dbReference type="Rhea" id="RHEA-COMP:13555"/>
        <dbReference type="Rhea" id="RHEA-COMP:13556"/>
        <dbReference type="ChEBI" id="CHEBI:29950"/>
        <dbReference type="ChEBI" id="CHEBI:82612"/>
        <dbReference type="ChEBI" id="CHEBI:137386"/>
        <dbReference type="ChEBI" id="CHEBI:137387"/>
        <dbReference type="EC" id="2.1.1.63"/>
    </reaction>
</comment>
<dbReference type="NCBIfam" id="TIGR00589">
    <property type="entry name" value="ogt"/>
    <property type="match status" value="1"/>
</dbReference>
<dbReference type="OrthoDB" id="9802228at2"/>
<dbReference type="Gene3D" id="1.10.10.10">
    <property type="entry name" value="Winged helix-like DNA-binding domain superfamily/Winged helix DNA-binding domain"/>
    <property type="match status" value="1"/>
</dbReference>
<dbReference type="RefSeq" id="WP_046369745.1">
    <property type="nucleotide sequence ID" value="NZ_BBWV01000002.1"/>
</dbReference>
<keyword evidence="13" id="KW-1185">Reference proteome</keyword>
<dbReference type="AlphaFoldDB" id="A0A0E9N3K7"/>
<evidence type="ECO:0000256" key="6">
    <source>
        <dbReference type="ARBA" id="ARBA00022763"/>
    </source>
</evidence>
<dbReference type="GO" id="GO:0006307">
    <property type="term" value="P:DNA alkylation repair"/>
    <property type="evidence" value="ECO:0007669"/>
    <property type="project" value="UniProtKB-UniRule"/>
</dbReference>
<evidence type="ECO:0000256" key="9">
    <source>
        <dbReference type="HAMAP-Rule" id="MF_00772"/>
    </source>
</evidence>
<evidence type="ECO:0000256" key="3">
    <source>
        <dbReference type="ARBA" id="ARBA00022490"/>
    </source>
</evidence>
<dbReference type="EC" id="2.1.1.63" evidence="9"/>
<dbReference type="Pfam" id="PF02870">
    <property type="entry name" value="Methyltransf_1N"/>
    <property type="match status" value="1"/>
</dbReference>
<evidence type="ECO:0000256" key="1">
    <source>
        <dbReference type="ARBA" id="ARBA00001286"/>
    </source>
</evidence>
<protein>
    <recommendedName>
        <fullName evidence="9">Methylated-DNA--protein-cysteine methyltransferase</fullName>
        <ecNumber evidence="9">2.1.1.63</ecNumber>
    </recommendedName>
    <alternativeName>
        <fullName evidence="9">6-O-methylguanine-DNA methyltransferase</fullName>
        <shortName evidence="9">MGMT</shortName>
    </alternativeName>
    <alternativeName>
        <fullName evidence="9">O-6-methylguanine-DNA-alkyltransferase</fullName>
    </alternativeName>
</protein>
<dbReference type="Pfam" id="PF01035">
    <property type="entry name" value="DNA_binding_1"/>
    <property type="match status" value="1"/>
</dbReference>
<name>A0A0E9N3K7_9BACT</name>
<dbReference type="GO" id="GO:0005737">
    <property type="term" value="C:cytoplasm"/>
    <property type="evidence" value="ECO:0007669"/>
    <property type="project" value="UniProtKB-SubCell"/>
</dbReference>
<dbReference type="InterPro" id="IPR036217">
    <property type="entry name" value="MethylDNA_cys_MeTrfase_DNAb"/>
</dbReference>
<dbReference type="HAMAP" id="MF_00772">
    <property type="entry name" value="OGT"/>
    <property type="match status" value="1"/>
</dbReference>
<evidence type="ECO:0000256" key="5">
    <source>
        <dbReference type="ARBA" id="ARBA00022679"/>
    </source>
</evidence>
<dbReference type="Gene3D" id="3.30.160.70">
    <property type="entry name" value="Methylated DNA-protein cysteine methyltransferase domain"/>
    <property type="match status" value="1"/>
</dbReference>
<accession>A0A0E9N3K7</accession>
<evidence type="ECO:0000259" key="11">
    <source>
        <dbReference type="Pfam" id="PF02870"/>
    </source>
</evidence>
<dbReference type="PANTHER" id="PTHR10815">
    <property type="entry name" value="METHYLATED-DNA--PROTEIN-CYSTEINE METHYLTRANSFERASE"/>
    <property type="match status" value="1"/>
</dbReference>
<sequence>MPTAYYQSPIGLIRITATSSYIEEVHFCREDEHLELPAAGEYSPLLQNCTEQLIEYFQGVRRQFELPVHQEGTSFQQSVWSELCGIAYGKTISYTELARKLGDPKSIRAAASTNGRNRIAIIVPCHRVIGAKGDLVGYAGGLSRKRWLLQHEQKIAWGVQTLF</sequence>
<dbReference type="STRING" id="1220578.FPE01S_02_10460"/>
<dbReference type="InterPro" id="IPR014048">
    <property type="entry name" value="MethylDNA_cys_MeTrfase_DNA-bd"/>
</dbReference>
<dbReference type="PANTHER" id="PTHR10815:SF13">
    <property type="entry name" value="METHYLATED-DNA--PROTEIN-CYSTEINE METHYLTRANSFERASE"/>
    <property type="match status" value="1"/>
</dbReference>
<feature type="domain" description="Methylated-DNA-[protein]-cysteine S-methyltransferase DNA binding" evidence="10">
    <location>
        <begin position="74"/>
        <end position="153"/>
    </location>
</feature>
<dbReference type="FunFam" id="1.10.10.10:FF:000214">
    <property type="entry name" value="Methylated-DNA--protein-cysteine methyltransferase"/>
    <property type="match status" value="1"/>
</dbReference>
<feature type="domain" description="Methylguanine DNA methyltransferase ribonuclease-like" evidence="11">
    <location>
        <begin position="4"/>
        <end position="68"/>
    </location>
</feature>
<dbReference type="GO" id="GO:0032259">
    <property type="term" value="P:methylation"/>
    <property type="evidence" value="ECO:0007669"/>
    <property type="project" value="UniProtKB-KW"/>
</dbReference>
<evidence type="ECO:0000313" key="13">
    <source>
        <dbReference type="Proteomes" id="UP000033121"/>
    </source>
</evidence>
<dbReference type="PROSITE" id="PS00374">
    <property type="entry name" value="MGMT"/>
    <property type="match status" value="1"/>
</dbReference>
<dbReference type="EMBL" id="BBWV01000002">
    <property type="protein sequence ID" value="GAO43940.1"/>
    <property type="molecule type" value="Genomic_DNA"/>
</dbReference>
<organism evidence="12 13">
    <name type="scientific">Flavihumibacter petaseus NBRC 106054</name>
    <dbReference type="NCBI Taxonomy" id="1220578"/>
    <lineage>
        <taxon>Bacteria</taxon>
        <taxon>Pseudomonadati</taxon>
        <taxon>Bacteroidota</taxon>
        <taxon>Chitinophagia</taxon>
        <taxon>Chitinophagales</taxon>
        <taxon>Chitinophagaceae</taxon>
        <taxon>Flavihumibacter</taxon>
    </lineage>
</organism>
<proteinExistence type="inferred from homology"/>
<reference evidence="12 13" key="1">
    <citation type="submission" date="2015-04" db="EMBL/GenBank/DDBJ databases">
        <title>Whole genome shotgun sequence of Flavihumibacter petaseus NBRC 106054.</title>
        <authorList>
            <person name="Miyazawa S."/>
            <person name="Hosoyama A."/>
            <person name="Hashimoto M."/>
            <person name="Noguchi M."/>
            <person name="Tsuchikane K."/>
            <person name="Ohji S."/>
            <person name="Yamazoe A."/>
            <person name="Ichikawa N."/>
            <person name="Kimura A."/>
            <person name="Fujita N."/>
        </authorList>
    </citation>
    <scope>NUCLEOTIDE SEQUENCE [LARGE SCALE GENOMIC DNA]</scope>
    <source>
        <strain evidence="12 13">NBRC 106054</strain>
    </source>
</reference>
<keyword evidence="5 9" id="KW-0808">Transferase</keyword>
<dbReference type="CDD" id="cd06445">
    <property type="entry name" value="ATase"/>
    <property type="match status" value="1"/>
</dbReference>
<feature type="active site" description="Nucleophile; methyl group acceptor" evidence="9">
    <location>
        <position position="125"/>
    </location>
</feature>
<comment type="function">
    <text evidence="9">Involved in the cellular defense against the biological effects of O6-methylguanine (O6-MeG) and O4-methylthymine (O4-MeT) in DNA. Repairs the methylated nucleobase in DNA by stoichiometrically transferring the methyl group to a cysteine residue in the enzyme. This is a suicide reaction: the enzyme is irreversibly inactivated.</text>
</comment>
<dbReference type="GO" id="GO:0003908">
    <property type="term" value="F:methylated-DNA-[protein]-cysteine S-methyltransferase activity"/>
    <property type="evidence" value="ECO:0007669"/>
    <property type="project" value="UniProtKB-UniRule"/>
</dbReference>
<dbReference type="SUPFAM" id="SSF53155">
    <property type="entry name" value="Methylated DNA-protein cysteine methyltransferase domain"/>
    <property type="match status" value="1"/>
</dbReference>
<comment type="similarity">
    <text evidence="2 9">Belongs to the MGMT family.</text>
</comment>
<evidence type="ECO:0000256" key="2">
    <source>
        <dbReference type="ARBA" id="ARBA00008711"/>
    </source>
</evidence>
<dbReference type="InterPro" id="IPR001497">
    <property type="entry name" value="MethylDNA_cys_MeTrfase_AS"/>
</dbReference>
<comment type="catalytic activity">
    <reaction evidence="8 9">
        <text>a 6-O-methyl-2'-deoxyguanosine in DNA + L-cysteinyl-[protein] = S-methyl-L-cysteinyl-[protein] + a 2'-deoxyguanosine in DNA</text>
        <dbReference type="Rhea" id="RHEA:24000"/>
        <dbReference type="Rhea" id="RHEA-COMP:10131"/>
        <dbReference type="Rhea" id="RHEA-COMP:10132"/>
        <dbReference type="Rhea" id="RHEA-COMP:11367"/>
        <dbReference type="Rhea" id="RHEA-COMP:11368"/>
        <dbReference type="ChEBI" id="CHEBI:29950"/>
        <dbReference type="ChEBI" id="CHEBI:82612"/>
        <dbReference type="ChEBI" id="CHEBI:85445"/>
        <dbReference type="ChEBI" id="CHEBI:85448"/>
        <dbReference type="EC" id="2.1.1.63"/>
    </reaction>
</comment>
<comment type="miscellaneous">
    <text evidence="9">This enzyme catalyzes only one turnover and therefore is not strictly catalytic. According to one definition, an enzyme is a biocatalyst that acts repeatedly and over many reaction cycles.</text>
</comment>
<evidence type="ECO:0000256" key="7">
    <source>
        <dbReference type="ARBA" id="ARBA00023204"/>
    </source>
</evidence>
<keyword evidence="7 9" id="KW-0234">DNA repair</keyword>
<dbReference type="Proteomes" id="UP000033121">
    <property type="component" value="Unassembled WGS sequence"/>
</dbReference>
<gene>
    <name evidence="12" type="primary">ogt</name>
    <name evidence="12" type="ORF">FPE01S_02_10460</name>
</gene>